<dbReference type="EMBL" id="FNAS01000020">
    <property type="protein sequence ID" value="SDE72211.1"/>
    <property type="molecule type" value="Genomic_DNA"/>
</dbReference>
<dbReference type="CDD" id="cd00063">
    <property type="entry name" value="FN3"/>
    <property type="match status" value="1"/>
</dbReference>
<evidence type="ECO:0000313" key="2">
    <source>
        <dbReference type="EMBL" id="SDE72211.1"/>
    </source>
</evidence>
<evidence type="ECO:0000256" key="1">
    <source>
        <dbReference type="SAM" id="SignalP"/>
    </source>
</evidence>
<feature type="chain" id="PRO_5011466383" description="Fibronectin type 3 domain-containing protein" evidence="1">
    <location>
        <begin position="21"/>
        <end position="702"/>
    </location>
</feature>
<dbReference type="AlphaFoldDB" id="A0A1G7F8K4"/>
<reference evidence="2 3" key="1">
    <citation type="submission" date="2016-10" db="EMBL/GenBank/DDBJ databases">
        <authorList>
            <person name="de Groot N.N."/>
        </authorList>
    </citation>
    <scope>NUCLEOTIDE SEQUENCE [LARGE SCALE GENOMIC DNA]</scope>
    <source>
        <strain evidence="2 3">DSM 24015</strain>
    </source>
</reference>
<dbReference type="SUPFAM" id="SSF49265">
    <property type="entry name" value="Fibronectin type III"/>
    <property type="match status" value="1"/>
</dbReference>
<protein>
    <recommendedName>
        <fullName evidence="4">Fibronectin type 3 domain-containing protein</fullName>
    </recommendedName>
</protein>
<keyword evidence="3" id="KW-1185">Reference proteome</keyword>
<organism evidence="2 3">
    <name type="scientific">Riemerella columbipharyngis</name>
    <dbReference type="NCBI Taxonomy" id="1071918"/>
    <lineage>
        <taxon>Bacteria</taxon>
        <taxon>Pseudomonadati</taxon>
        <taxon>Bacteroidota</taxon>
        <taxon>Flavobacteriia</taxon>
        <taxon>Flavobacteriales</taxon>
        <taxon>Weeksellaceae</taxon>
        <taxon>Riemerella</taxon>
    </lineage>
</organism>
<gene>
    <name evidence="2" type="ORF">SAMN05421544_12025</name>
</gene>
<dbReference type="STRING" id="1071918.SAMN05421544_12025"/>
<keyword evidence="1" id="KW-0732">Signal</keyword>
<dbReference type="Gene3D" id="2.60.40.10">
    <property type="entry name" value="Immunoglobulins"/>
    <property type="match status" value="4"/>
</dbReference>
<sequence length="702" mass="80476">MTRFYLLIFVFLFSSFSSFAQQSKEEKLPHPRIQVKVGVKPTEISLRWAVDEPLAWQKANKIGFELKRYTLMRDGKLLSIPEEKVLGIFLPAPEKEWMNLAEKNDNAAIVAQSLFGESFEVEMGQNQDKLQGIINKSQEVEQRFAYALMSADLDFEIAKMAGWGFTDKEVKLNERYLYTVILNPKSEDSSALLIEKGTAVANITPNYELPKPLDFIGIFRNENVILSWEYLQLRDIYSSYFIEKSENGKDFSLLNNLPVMNMNDTDTKQTQGMIYVDSLAQNGKLAHYRIRGKTIFGDFGPYSDIVSGSGKTDLQVSPIIDKFNILENEDVSIHWEFPKESEKDITSFELLHSETDNTNSYKVIKNNIGVTERQIVSKSIAPSNYFKIQAITKNGDKRESFAIFTQPNDTTPPETPLQFKGKIDSTGVVHLEWKANTEKDLEGYHIFRGIQKGEEMVRITPQAITENSYKDNVVLENLNSKVYYYITATDNRKNQSAPSEILELEKPDKVRPQAPVFTEYKLESDGGITLHWYKSYSDDVAVHQLFRQAKEGNDKSWKKIYETKDIKPQYSFTDKDVEADILYNYYLLAIDKSELISDKSLELSLRSVRLEPISALSGLSSSINRDKKQIELIWKTTQKNISEILVYRQKGTEKPTLWGTLSGTQNFIEDPNIQVGNTYTYLIKPMLQNNQVAKTEKITVDY</sequence>
<accession>A0A1G7F8K4</accession>
<feature type="signal peptide" evidence="1">
    <location>
        <begin position="1"/>
        <end position="20"/>
    </location>
</feature>
<dbReference type="InterPro" id="IPR036116">
    <property type="entry name" value="FN3_sf"/>
</dbReference>
<evidence type="ECO:0000313" key="3">
    <source>
        <dbReference type="Proteomes" id="UP000198517"/>
    </source>
</evidence>
<name>A0A1G7F8K4_9FLAO</name>
<dbReference type="OrthoDB" id="923194at2"/>
<proteinExistence type="predicted"/>
<dbReference type="InterPro" id="IPR003961">
    <property type="entry name" value="FN3_dom"/>
</dbReference>
<evidence type="ECO:0008006" key="4">
    <source>
        <dbReference type="Google" id="ProtNLM"/>
    </source>
</evidence>
<dbReference type="InterPro" id="IPR013783">
    <property type="entry name" value="Ig-like_fold"/>
</dbReference>
<dbReference type="RefSeq" id="WP_092737779.1">
    <property type="nucleotide sequence ID" value="NZ_FNAS01000020.1"/>
</dbReference>
<dbReference type="Proteomes" id="UP000198517">
    <property type="component" value="Unassembled WGS sequence"/>
</dbReference>